<dbReference type="InterPro" id="IPR021693">
    <property type="entry name" value="DUF3275"/>
</dbReference>
<accession>A0A1A9RKQ1</accession>
<sequence>MSFSLPGTLNVIERNGRNGPFTVAELNTDVGVFKIKHRVLEQFDQGAYSGVFIVTRIYNQSNFSKGQIWVSLCADLDWDALQIMAQSEQVQVSTSMAVAEIVGEDEETHPPAAAAATPAEPAAKAAPPMDDDEAVADMATLQRLLADHAAYIKLDASIEDRTLFRQLRDALKEAGYRFDGNNQSWFLPQAA</sequence>
<protein>
    <recommendedName>
        <fullName evidence="4">DUF3275 family protein</fullName>
    </recommendedName>
</protein>
<proteinExistence type="predicted"/>
<dbReference type="OrthoDB" id="8445945at2"/>
<evidence type="ECO:0000313" key="3">
    <source>
        <dbReference type="Proteomes" id="UP000077589"/>
    </source>
</evidence>
<dbReference type="Proteomes" id="UP000077589">
    <property type="component" value="Unassembled WGS sequence"/>
</dbReference>
<organism evidence="2 3">
    <name type="scientific">Eikenella corrodens</name>
    <dbReference type="NCBI Taxonomy" id="539"/>
    <lineage>
        <taxon>Bacteria</taxon>
        <taxon>Pseudomonadati</taxon>
        <taxon>Pseudomonadota</taxon>
        <taxon>Betaproteobacteria</taxon>
        <taxon>Neisseriales</taxon>
        <taxon>Neisseriaceae</taxon>
        <taxon>Eikenella</taxon>
    </lineage>
</organism>
<evidence type="ECO:0008006" key="4">
    <source>
        <dbReference type="Google" id="ProtNLM"/>
    </source>
</evidence>
<dbReference type="AlphaFoldDB" id="A0A1A9RKQ1"/>
<feature type="region of interest" description="Disordered" evidence="1">
    <location>
        <begin position="105"/>
        <end position="130"/>
    </location>
</feature>
<dbReference type="RefSeq" id="WP_064087646.1">
    <property type="nucleotide sequence ID" value="NZ_LXSG01000028.1"/>
</dbReference>
<dbReference type="Pfam" id="PF11679">
    <property type="entry name" value="DUF3275"/>
    <property type="match status" value="1"/>
</dbReference>
<evidence type="ECO:0000313" key="2">
    <source>
        <dbReference type="EMBL" id="OAM19812.1"/>
    </source>
</evidence>
<name>A0A1A9RKQ1_EIKCO</name>
<comment type="caution">
    <text evidence="2">The sequence shown here is derived from an EMBL/GenBank/DDBJ whole genome shotgun (WGS) entry which is preliminary data.</text>
</comment>
<dbReference type="EMBL" id="LXSG01000028">
    <property type="protein sequence ID" value="OAM19812.1"/>
    <property type="molecule type" value="Genomic_DNA"/>
</dbReference>
<feature type="compositionally biased region" description="Low complexity" evidence="1">
    <location>
        <begin position="110"/>
        <end position="128"/>
    </location>
</feature>
<evidence type="ECO:0000256" key="1">
    <source>
        <dbReference type="SAM" id="MobiDB-lite"/>
    </source>
</evidence>
<reference evidence="3" key="1">
    <citation type="submission" date="2016-05" db="EMBL/GenBank/DDBJ databases">
        <title>Draft genome of Corynebacterium afermentans subsp. afermentans LCDC 88199T.</title>
        <authorList>
            <person name="Bernier A.-M."/>
            <person name="Bernard K."/>
        </authorList>
    </citation>
    <scope>NUCLEOTIDE SEQUENCE [LARGE SCALE GENOMIC DNA]</scope>
    <source>
        <strain evidence="3">NML04-0072</strain>
    </source>
</reference>
<gene>
    <name evidence="2" type="ORF">A7P90_04930</name>
</gene>